<name>A0AAU8HAU5_9ACTN</name>
<reference evidence="1" key="1">
    <citation type="submission" date="2024-01" db="EMBL/GenBank/DDBJ databases">
        <title>The genome sequence of Micromonospora mangrovi CCTCC AA 2012012.</title>
        <authorList>
            <person name="Gao J."/>
        </authorList>
    </citation>
    <scope>NUCLEOTIDE SEQUENCE</scope>
    <source>
        <strain evidence="1">CCTCC AA 2012012</strain>
    </source>
</reference>
<dbReference type="EMBL" id="CP157762">
    <property type="protein sequence ID" value="XBP92956.1"/>
    <property type="molecule type" value="Genomic_DNA"/>
</dbReference>
<dbReference type="EMBL" id="CP159342">
    <property type="protein sequence ID" value="XCH73653.1"/>
    <property type="molecule type" value="Genomic_DNA"/>
</dbReference>
<dbReference type="RefSeq" id="WP_350932580.1">
    <property type="nucleotide sequence ID" value="NZ_CP157762.1"/>
</dbReference>
<accession>A0AAU8HAU5</accession>
<dbReference type="AlphaFoldDB" id="A0AAU8HAU5"/>
<reference evidence="2" key="2">
    <citation type="submission" date="2024-06" db="EMBL/GenBank/DDBJ databases">
        <title>Micromonospora mangrovi CCTCC AA 2012012 genome sequences.</title>
        <authorList>
            <person name="Gao J."/>
        </authorList>
    </citation>
    <scope>NUCLEOTIDE SEQUENCE</scope>
    <source>
        <strain evidence="2">CCTCC AA 2012012</strain>
    </source>
</reference>
<evidence type="ECO:0000313" key="2">
    <source>
        <dbReference type="EMBL" id="XCH73653.1"/>
    </source>
</evidence>
<organism evidence="2">
    <name type="scientific">Micromonospora sp. CCTCC AA 2012012</name>
    <dbReference type="NCBI Taxonomy" id="3111921"/>
    <lineage>
        <taxon>Bacteria</taxon>
        <taxon>Bacillati</taxon>
        <taxon>Actinomycetota</taxon>
        <taxon>Actinomycetes</taxon>
        <taxon>Micromonosporales</taxon>
        <taxon>Micromonosporaceae</taxon>
        <taxon>Micromonospora</taxon>
    </lineage>
</organism>
<sequence>MTRYTAGGGPSDYTIVSGDTVTVGAVTGKNAVVVGGIEVKWYNDETSGTQYEDLLNSVGQPVTSVQSSDTTDGRALGQIPRVQYPDNVTGAWASAGGGPRVWMPADVGDQAVATAVDLASHKAQANGHSTGVANLSDVAVPPPAGRNVGDLLGVVAGGGFGLVPPSVASGATLLNPPPSGATYVGNTAQPPDPAQGQSGNPWLKLTQPYSATDDNPDALQFFSTSATGQSIKTGWFNGNGEVRAAPSLPNRVAGRIFEAYENRNGPSTGRFFELSTNPLNAANREALLGAYGTGHSSKPGWVEATRVLSALLGVRAGGNYNGLTAITFRGQRASTGAPTSGTWAAGDVVLDSAGALYLCTAAGTPGTWATAAGGGGSNEAGPSAFVDITPGTGMSHGSTHAATRLERGGDAGRLRGTLTATGAVASGAVIATIPTTAHRPLHGVTTIVRYTGGGNKFDIAADGTITYQAAFTAGQSIWLDGVTWDLSA</sequence>
<gene>
    <name evidence="2" type="ORF">ABUL08_25785</name>
    <name evidence="1" type="ORF">VK199_25705</name>
</gene>
<proteinExistence type="predicted"/>
<evidence type="ECO:0000313" key="1">
    <source>
        <dbReference type="EMBL" id="XBP92956.1"/>
    </source>
</evidence>
<protein>
    <recommendedName>
        <fullName evidence="3">Tail fiber protein</fullName>
    </recommendedName>
</protein>
<evidence type="ECO:0008006" key="3">
    <source>
        <dbReference type="Google" id="ProtNLM"/>
    </source>
</evidence>